<proteinExistence type="predicted"/>
<evidence type="ECO:0000313" key="9">
    <source>
        <dbReference type="EMBL" id="KAL3306948.1"/>
    </source>
</evidence>
<dbReference type="Pfam" id="PF00412">
    <property type="entry name" value="LIM"/>
    <property type="match status" value="2"/>
</dbReference>
<dbReference type="FunFam" id="2.10.110.10:FF:000001">
    <property type="entry name" value="Cysteine and glycine-rich protein 1"/>
    <property type="match status" value="2"/>
</dbReference>
<dbReference type="GO" id="GO:0005634">
    <property type="term" value="C:nucleus"/>
    <property type="evidence" value="ECO:0007669"/>
    <property type="project" value="UniProtKB-SubCell"/>
</dbReference>
<dbReference type="PROSITE" id="PS00478">
    <property type="entry name" value="LIM_DOMAIN_1"/>
    <property type="match status" value="2"/>
</dbReference>
<keyword evidence="2 7" id="KW-0479">Metal-binding</keyword>
<evidence type="ECO:0000256" key="7">
    <source>
        <dbReference type="PROSITE-ProRule" id="PRU00125"/>
    </source>
</evidence>
<evidence type="ECO:0000259" key="8">
    <source>
        <dbReference type="PROSITE" id="PS50023"/>
    </source>
</evidence>
<comment type="subcellular location">
    <subcellularLocation>
        <location evidence="1">Nucleus</location>
    </subcellularLocation>
</comment>
<accession>A0ABD2PJ80</accession>
<keyword evidence="6" id="KW-0539">Nucleus</keyword>
<gene>
    <name evidence="9" type="primary">CSRP1</name>
    <name evidence="9" type="ORF">Ciccas_014553</name>
</gene>
<evidence type="ECO:0000256" key="4">
    <source>
        <dbReference type="ARBA" id="ARBA00022833"/>
    </source>
</evidence>
<dbReference type="Proteomes" id="UP001626550">
    <property type="component" value="Unassembled WGS sequence"/>
</dbReference>
<evidence type="ECO:0000256" key="1">
    <source>
        <dbReference type="ARBA" id="ARBA00004123"/>
    </source>
</evidence>
<dbReference type="PANTHER" id="PTHR24215:SF35">
    <property type="entry name" value="MUSCLE LIM PROTEIN MLP84B"/>
    <property type="match status" value="1"/>
</dbReference>
<protein>
    <submittedName>
        <fullName evidence="9">Cysteine and glycine-rich protein 1</fullName>
    </submittedName>
</protein>
<name>A0ABD2PJ80_9PLAT</name>
<dbReference type="PROSITE" id="PS50023">
    <property type="entry name" value="LIM_DOMAIN_2"/>
    <property type="match status" value="2"/>
</dbReference>
<keyword evidence="5 7" id="KW-0440">LIM domain</keyword>
<sequence length="187" mass="19876">MSEKCPKCGKSVYEAEKKLAAGKSWHKMCLKCGMCNKLLDSTTVAEHEGEVFCKQCHGRKFGTKGYGFGGGSGCLNMDTGENKGIRDIDTSGKAKDGMGGKIVPPEEGGCPRCGKRVYDAEKAIGCPDGLKFHKACFRCKDCSKAVDSTNLCTEKASKEVYCKTCYGKSFGPKGFGFGQGAGALNMG</sequence>
<organism evidence="9 10">
    <name type="scientific">Cichlidogyrus casuarinus</name>
    <dbReference type="NCBI Taxonomy" id="1844966"/>
    <lineage>
        <taxon>Eukaryota</taxon>
        <taxon>Metazoa</taxon>
        <taxon>Spiralia</taxon>
        <taxon>Lophotrochozoa</taxon>
        <taxon>Platyhelminthes</taxon>
        <taxon>Monogenea</taxon>
        <taxon>Monopisthocotylea</taxon>
        <taxon>Dactylogyridea</taxon>
        <taxon>Ancyrocephalidae</taxon>
        <taxon>Cichlidogyrus</taxon>
    </lineage>
</organism>
<dbReference type="Gene3D" id="2.10.110.10">
    <property type="entry name" value="Cysteine Rich Protein"/>
    <property type="match status" value="2"/>
</dbReference>
<reference evidence="9 10" key="1">
    <citation type="submission" date="2024-11" db="EMBL/GenBank/DDBJ databases">
        <title>Adaptive evolution of stress response genes in parasites aligns with host niche diversity.</title>
        <authorList>
            <person name="Hahn C."/>
            <person name="Resl P."/>
        </authorList>
    </citation>
    <scope>NUCLEOTIDE SEQUENCE [LARGE SCALE GENOMIC DNA]</scope>
    <source>
        <strain evidence="9">EGGRZ-B1_66</strain>
        <tissue evidence="9">Body</tissue>
    </source>
</reference>
<keyword evidence="3" id="KW-0677">Repeat</keyword>
<feature type="domain" description="LIM zinc-binding" evidence="8">
    <location>
        <begin position="3"/>
        <end position="63"/>
    </location>
</feature>
<keyword evidence="4 7" id="KW-0862">Zinc</keyword>
<evidence type="ECO:0000256" key="5">
    <source>
        <dbReference type="ARBA" id="ARBA00023038"/>
    </source>
</evidence>
<dbReference type="AlphaFoldDB" id="A0ABD2PJ80"/>
<keyword evidence="10" id="KW-1185">Reference proteome</keyword>
<evidence type="ECO:0000313" key="10">
    <source>
        <dbReference type="Proteomes" id="UP001626550"/>
    </source>
</evidence>
<evidence type="ECO:0000256" key="2">
    <source>
        <dbReference type="ARBA" id="ARBA00022723"/>
    </source>
</evidence>
<evidence type="ECO:0000256" key="6">
    <source>
        <dbReference type="ARBA" id="ARBA00023242"/>
    </source>
</evidence>
<dbReference type="SMART" id="SM00132">
    <property type="entry name" value="LIM"/>
    <property type="match status" value="2"/>
</dbReference>
<dbReference type="PANTHER" id="PTHR24215">
    <property type="entry name" value="RHO-GTPASE-ACTIVATING PROTEIN LRG1"/>
    <property type="match status" value="1"/>
</dbReference>
<dbReference type="GO" id="GO:0046872">
    <property type="term" value="F:metal ion binding"/>
    <property type="evidence" value="ECO:0007669"/>
    <property type="project" value="UniProtKB-KW"/>
</dbReference>
<evidence type="ECO:0000256" key="3">
    <source>
        <dbReference type="ARBA" id="ARBA00022737"/>
    </source>
</evidence>
<dbReference type="InterPro" id="IPR001781">
    <property type="entry name" value="Znf_LIM"/>
</dbReference>
<comment type="caution">
    <text evidence="9">The sequence shown here is derived from an EMBL/GenBank/DDBJ whole genome shotgun (WGS) entry which is preliminary data.</text>
</comment>
<dbReference type="EMBL" id="JBJKFK010008899">
    <property type="protein sequence ID" value="KAL3306948.1"/>
    <property type="molecule type" value="Genomic_DNA"/>
</dbReference>
<feature type="domain" description="LIM zinc-binding" evidence="8">
    <location>
        <begin position="108"/>
        <end position="172"/>
    </location>
</feature>
<dbReference type="SUPFAM" id="SSF57716">
    <property type="entry name" value="Glucocorticoid receptor-like (DNA-binding domain)"/>
    <property type="match status" value="4"/>
</dbReference>